<proteinExistence type="predicted"/>
<reference evidence="1" key="1">
    <citation type="submission" date="2021-06" db="EMBL/GenBank/DDBJ databases">
        <authorList>
            <person name="Kallberg Y."/>
            <person name="Tangrot J."/>
            <person name="Rosling A."/>
        </authorList>
    </citation>
    <scope>NUCLEOTIDE SEQUENCE</scope>
    <source>
        <strain evidence="1">28 12/20/2015</strain>
    </source>
</reference>
<keyword evidence="2" id="KW-1185">Reference proteome</keyword>
<feature type="non-terminal residue" evidence="1">
    <location>
        <position position="1"/>
    </location>
</feature>
<gene>
    <name evidence="1" type="ORF">SPELUC_LOCUS10454</name>
</gene>
<comment type="caution">
    <text evidence="1">The sequence shown here is derived from an EMBL/GenBank/DDBJ whole genome shotgun (WGS) entry which is preliminary data.</text>
</comment>
<organism evidence="1 2">
    <name type="scientific">Cetraspora pellucida</name>
    <dbReference type="NCBI Taxonomy" id="1433469"/>
    <lineage>
        <taxon>Eukaryota</taxon>
        <taxon>Fungi</taxon>
        <taxon>Fungi incertae sedis</taxon>
        <taxon>Mucoromycota</taxon>
        <taxon>Glomeromycotina</taxon>
        <taxon>Glomeromycetes</taxon>
        <taxon>Diversisporales</taxon>
        <taxon>Gigasporaceae</taxon>
        <taxon>Cetraspora</taxon>
    </lineage>
</organism>
<name>A0ACA9P761_9GLOM</name>
<dbReference type="Proteomes" id="UP000789366">
    <property type="component" value="Unassembled WGS sequence"/>
</dbReference>
<evidence type="ECO:0000313" key="2">
    <source>
        <dbReference type="Proteomes" id="UP000789366"/>
    </source>
</evidence>
<accession>A0ACA9P761</accession>
<evidence type="ECO:0000313" key="1">
    <source>
        <dbReference type="EMBL" id="CAG8686417.1"/>
    </source>
</evidence>
<protein>
    <submittedName>
        <fullName evidence="1">12340_t:CDS:1</fullName>
    </submittedName>
</protein>
<feature type="non-terminal residue" evidence="1">
    <location>
        <position position="73"/>
    </location>
</feature>
<sequence length="73" mass="8858">HEKAEKCLYNKNGIIIGKTYHRKKRVCKSKNNQDNKLKQDKEIELYENFEEYEKLEQYSESKLMNKEETNNSN</sequence>
<dbReference type="EMBL" id="CAJVPW010019483">
    <property type="protein sequence ID" value="CAG8686417.1"/>
    <property type="molecule type" value="Genomic_DNA"/>
</dbReference>